<dbReference type="EC" id="1.1.1.18" evidence="5"/>
<feature type="domain" description="Gfo/Idh/MocA-like oxidoreductase N-terminal" evidence="3">
    <location>
        <begin position="4"/>
        <end position="113"/>
    </location>
</feature>
<name>A0ABV7X050_9HYPH</name>
<dbReference type="Gene3D" id="3.30.360.10">
    <property type="entry name" value="Dihydrodipicolinate Reductase, domain 2"/>
    <property type="match status" value="1"/>
</dbReference>
<dbReference type="Gene3D" id="3.40.50.720">
    <property type="entry name" value="NAD(P)-binding Rossmann-like Domain"/>
    <property type="match status" value="1"/>
</dbReference>
<dbReference type="SUPFAM" id="SSF51735">
    <property type="entry name" value="NAD(P)-binding Rossmann-fold domains"/>
    <property type="match status" value="1"/>
</dbReference>
<dbReference type="GO" id="GO:0050112">
    <property type="term" value="F:inositol 2-dehydrogenase (NAD+) activity"/>
    <property type="evidence" value="ECO:0007669"/>
    <property type="project" value="UniProtKB-EC"/>
</dbReference>
<dbReference type="InterPro" id="IPR055170">
    <property type="entry name" value="GFO_IDH_MocA-like_dom"/>
</dbReference>
<dbReference type="Pfam" id="PF01408">
    <property type="entry name" value="GFO_IDH_MocA"/>
    <property type="match status" value="1"/>
</dbReference>
<dbReference type="NCBIfam" id="TIGR04380">
    <property type="entry name" value="myo_inos_iolG"/>
    <property type="match status" value="1"/>
</dbReference>
<evidence type="ECO:0000313" key="5">
    <source>
        <dbReference type="EMBL" id="MFC3704708.1"/>
    </source>
</evidence>
<reference evidence="6" key="1">
    <citation type="journal article" date="2019" name="Int. J. Syst. Evol. Microbiol.">
        <title>The Global Catalogue of Microorganisms (GCM) 10K type strain sequencing project: providing services to taxonomists for standard genome sequencing and annotation.</title>
        <authorList>
            <consortium name="The Broad Institute Genomics Platform"/>
            <consortium name="The Broad Institute Genome Sequencing Center for Infectious Disease"/>
            <person name="Wu L."/>
            <person name="Ma J."/>
        </authorList>
    </citation>
    <scope>NUCLEOTIDE SEQUENCE [LARGE SCALE GENOMIC DNA]</scope>
    <source>
        <strain evidence="6">KCTC 42281</strain>
    </source>
</reference>
<comment type="caution">
    <text evidence="5">The sequence shown here is derived from an EMBL/GenBank/DDBJ whole genome shotgun (WGS) entry which is preliminary data.</text>
</comment>
<protein>
    <submittedName>
        <fullName evidence="5">Inositol 2-dehydrogenase</fullName>
        <ecNumber evidence="5">1.1.1.18</ecNumber>
    </submittedName>
</protein>
<dbReference type="PANTHER" id="PTHR42840:SF3">
    <property type="entry name" value="BINDING ROSSMANN FOLD OXIDOREDUCTASE, PUTATIVE (AFU_ORTHOLOGUE AFUA_2G10240)-RELATED"/>
    <property type="match status" value="1"/>
</dbReference>
<dbReference type="Pfam" id="PF22725">
    <property type="entry name" value="GFO_IDH_MocA_C3"/>
    <property type="match status" value="1"/>
</dbReference>
<comment type="similarity">
    <text evidence="1">Belongs to the Gfo/Idh/MocA family.</text>
</comment>
<evidence type="ECO:0000259" key="4">
    <source>
        <dbReference type="Pfam" id="PF22725"/>
    </source>
</evidence>
<keyword evidence="2 5" id="KW-0560">Oxidoreductase</keyword>
<dbReference type="SUPFAM" id="SSF55347">
    <property type="entry name" value="Glyceraldehyde-3-phosphate dehydrogenase-like, C-terminal domain"/>
    <property type="match status" value="1"/>
</dbReference>
<dbReference type="InterPro" id="IPR000683">
    <property type="entry name" value="Gfo/Idh/MocA-like_OxRdtase_N"/>
</dbReference>
<feature type="domain" description="GFO/IDH/MocA-like oxidoreductase" evidence="4">
    <location>
        <begin position="129"/>
        <end position="248"/>
    </location>
</feature>
<dbReference type="InterPro" id="IPR030827">
    <property type="entry name" value="Myo_inos_IolG"/>
</dbReference>
<evidence type="ECO:0000256" key="1">
    <source>
        <dbReference type="ARBA" id="ARBA00010928"/>
    </source>
</evidence>
<sequence length="339" mass="36158">MTGIALVGAGRMARVHAASIAAAGAQVATIYDPIEEAACSLARNTGARVAATAAEAMADPAADAIMIATSSDTHVELLLEAVRTGKPVLCEKPLASSYEASRKFVAAIGEAAARKVFLGFNRRFDRGHAAVREGVHAGRIGRLEQLTITSRDPFPPPLEYIPRSGGLFRDMMIHDFDMARSIVGKPMVSVTAHGSSIIDPEVGRLGDVDTASVTMLAEDGTIVTILNSRRCAFGFDQRIEAFGEKGMLLSDNPRQSGFTAFTREAPGTAAPILEFFMERYGPSYTEEIRLFIDCAREGRDMPVNAIDGLMAAYLAEAATTSLAQGKTIILTGPDQEFSK</sequence>
<accession>A0ABV7X050</accession>
<dbReference type="Proteomes" id="UP001595613">
    <property type="component" value="Unassembled WGS sequence"/>
</dbReference>
<dbReference type="EMBL" id="JBHRYD010000005">
    <property type="protein sequence ID" value="MFC3704708.1"/>
    <property type="molecule type" value="Genomic_DNA"/>
</dbReference>
<evidence type="ECO:0000313" key="6">
    <source>
        <dbReference type="Proteomes" id="UP001595613"/>
    </source>
</evidence>
<organism evidence="5 6">
    <name type="scientific">Devosia honganensis</name>
    <dbReference type="NCBI Taxonomy" id="1610527"/>
    <lineage>
        <taxon>Bacteria</taxon>
        <taxon>Pseudomonadati</taxon>
        <taxon>Pseudomonadota</taxon>
        <taxon>Alphaproteobacteria</taxon>
        <taxon>Hyphomicrobiales</taxon>
        <taxon>Devosiaceae</taxon>
        <taxon>Devosia</taxon>
    </lineage>
</organism>
<dbReference type="InterPro" id="IPR036291">
    <property type="entry name" value="NAD(P)-bd_dom_sf"/>
</dbReference>
<proteinExistence type="inferred from homology"/>
<evidence type="ECO:0000259" key="3">
    <source>
        <dbReference type="Pfam" id="PF01408"/>
    </source>
</evidence>
<evidence type="ECO:0000256" key="2">
    <source>
        <dbReference type="ARBA" id="ARBA00023002"/>
    </source>
</evidence>
<dbReference type="RefSeq" id="WP_380096441.1">
    <property type="nucleotide sequence ID" value="NZ_JBHRYD010000005.1"/>
</dbReference>
<keyword evidence="6" id="KW-1185">Reference proteome</keyword>
<dbReference type="PANTHER" id="PTHR42840">
    <property type="entry name" value="NAD(P)-BINDING ROSSMANN-FOLD SUPERFAMILY PROTEIN-RELATED"/>
    <property type="match status" value="1"/>
</dbReference>
<gene>
    <name evidence="5" type="primary">iolG</name>
    <name evidence="5" type="ORF">ACFOOL_08045</name>
</gene>